<evidence type="ECO:0000256" key="2">
    <source>
        <dbReference type="ARBA" id="ARBA00051243"/>
    </source>
</evidence>
<dbReference type="InterPro" id="IPR011009">
    <property type="entry name" value="Kinase-like_dom_sf"/>
</dbReference>
<evidence type="ECO:0000256" key="5">
    <source>
        <dbReference type="SAM" id="Phobius"/>
    </source>
</evidence>
<comment type="catalytic activity">
    <reaction evidence="2">
        <text>L-tyrosyl-[protein] + ATP = O-phospho-L-tyrosyl-[protein] + ADP + H(+)</text>
        <dbReference type="Rhea" id="RHEA:10596"/>
        <dbReference type="Rhea" id="RHEA-COMP:10136"/>
        <dbReference type="Rhea" id="RHEA-COMP:20101"/>
        <dbReference type="ChEBI" id="CHEBI:15378"/>
        <dbReference type="ChEBI" id="CHEBI:30616"/>
        <dbReference type="ChEBI" id="CHEBI:46858"/>
        <dbReference type="ChEBI" id="CHEBI:61978"/>
        <dbReference type="ChEBI" id="CHEBI:456216"/>
        <dbReference type="EC" id="2.7.10.1"/>
    </reaction>
</comment>
<dbReference type="PANTHER" id="PTHR24416:SF583">
    <property type="entry name" value="RECEPTOR PROTEIN-TYROSINE KINASE"/>
    <property type="match status" value="1"/>
</dbReference>
<dbReference type="PROSITE" id="PS50011">
    <property type="entry name" value="PROTEIN_KINASE_DOM"/>
    <property type="match status" value="1"/>
</dbReference>
<comment type="subcellular location">
    <subcellularLocation>
        <location evidence="1">Membrane</location>
        <topology evidence="1">Single-pass membrane protein</topology>
    </subcellularLocation>
</comment>
<gene>
    <name evidence="8" type="primary">LOC116297066</name>
</gene>
<dbReference type="AlphaFoldDB" id="A0A6P8I0L9"/>
<keyword evidence="5" id="KW-1133">Transmembrane helix</keyword>
<dbReference type="InterPro" id="IPR000719">
    <property type="entry name" value="Prot_kinase_dom"/>
</dbReference>
<keyword evidence="5" id="KW-0472">Membrane</keyword>
<dbReference type="Proteomes" id="UP000515163">
    <property type="component" value="Unplaced"/>
</dbReference>
<proteinExistence type="predicted"/>
<keyword evidence="3" id="KW-0067">ATP-binding</keyword>
<evidence type="ECO:0000256" key="3">
    <source>
        <dbReference type="PROSITE-ProRule" id="PRU10141"/>
    </source>
</evidence>
<reference evidence="8" key="1">
    <citation type="submission" date="2025-08" db="UniProtKB">
        <authorList>
            <consortium name="RefSeq"/>
        </authorList>
    </citation>
    <scope>IDENTIFICATION</scope>
    <source>
        <tissue evidence="8">Tentacle</tissue>
    </source>
</reference>
<evidence type="ECO:0000259" key="6">
    <source>
        <dbReference type="PROSITE" id="PS50011"/>
    </source>
</evidence>
<evidence type="ECO:0000256" key="1">
    <source>
        <dbReference type="ARBA" id="ARBA00004167"/>
    </source>
</evidence>
<dbReference type="CDD" id="cd00192">
    <property type="entry name" value="PTKc"/>
    <property type="match status" value="1"/>
</dbReference>
<dbReference type="GO" id="GO:0005524">
    <property type="term" value="F:ATP binding"/>
    <property type="evidence" value="ECO:0007669"/>
    <property type="project" value="UniProtKB-UniRule"/>
</dbReference>
<feature type="compositionally biased region" description="Polar residues" evidence="4">
    <location>
        <begin position="535"/>
        <end position="552"/>
    </location>
</feature>
<dbReference type="RefSeq" id="XP_031561076.1">
    <property type="nucleotide sequence ID" value="XM_031705216.1"/>
</dbReference>
<evidence type="ECO:0000256" key="4">
    <source>
        <dbReference type="SAM" id="MobiDB-lite"/>
    </source>
</evidence>
<feature type="region of interest" description="Disordered" evidence="4">
    <location>
        <begin position="521"/>
        <end position="552"/>
    </location>
</feature>
<dbReference type="InterPro" id="IPR008266">
    <property type="entry name" value="Tyr_kinase_AS"/>
</dbReference>
<dbReference type="OrthoDB" id="4062651at2759"/>
<dbReference type="SMART" id="SM00219">
    <property type="entry name" value="TyrKc"/>
    <property type="match status" value="1"/>
</dbReference>
<dbReference type="GeneID" id="116297066"/>
<feature type="domain" description="Protein kinase" evidence="6">
    <location>
        <begin position="96"/>
        <end position="486"/>
    </location>
</feature>
<keyword evidence="5" id="KW-0812">Transmembrane</keyword>
<name>A0A6P8I0L9_ACTTE</name>
<sequence>MTFQVTPFFEREFIVGEKKEIIISKSSLPNTTNAKSTQLTPGERAGLIIGILLLLLLAILLIIWFVKRRQKLLKEGLLVGANGALIDHWEVPIDKICLEEELGEGAFGKVFKGMLVELPEQSAKYSIAKSIRRKSIKPLYPEDGYVVAIKMLHDFADIDQRKEFLKEIQLMKDVGAHRNIVNMLGCGTVCEPMFLIVEYLHNGDLLHYLRKRRGKAMQYPESDPRGPYHSTYCQTYFNKNNPDGGISLQPSRSDRVYVHTPEPHKESKNEDIKLISVQKNENVERGDGVGNPGLDHQPDNNGEGDIKVQQEDEDDILTSGDLMAFAWQVSQGMEYLSKRGYVHRDLAARNVLVGNSKEAKIADFGLTRHMYEDLYQAKTNRKLPLKWMSIEAIFDQSFTSQSDVWAYGVFLWELVTLGGTPYPSINNRELLKLLKEGYRMEKPETCDTELYNIMCSCWKEMPEDRPTFVDLREKLEEMMTRDNPYFDPTAVDESRDYYNVPSFNSAPEPGEDDDITEVIIGEASSPRDEIKDANKNTINSPDNNKNSQSVEDNTKVETLTFENPSFNDNDPDLNLDQVVFDNDNTARFKADQKNLKYARLDFEDIEFQLYRKQNHGLVL</sequence>
<dbReference type="GO" id="GO:0004714">
    <property type="term" value="F:transmembrane receptor protein tyrosine kinase activity"/>
    <property type="evidence" value="ECO:0007669"/>
    <property type="project" value="UniProtKB-EC"/>
</dbReference>
<protein>
    <submittedName>
        <fullName evidence="8">Fibroblast growth factor receptor 2-like</fullName>
    </submittedName>
</protein>
<dbReference type="Gene3D" id="1.10.510.10">
    <property type="entry name" value="Transferase(Phosphotransferase) domain 1"/>
    <property type="match status" value="1"/>
</dbReference>
<keyword evidence="3" id="KW-0547">Nucleotide-binding</keyword>
<dbReference type="InterPro" id="IPR050122">
    <property type="entry name" value="RTK"/>
</dbReference>
<dbReference type="Gene3D" id="3.30.200.20">
    <property type="entry name" value="Phosphorylase Kinase, domain 1"/>
    <property type="match status" value="1"/>
</dbReference>
<accession>A0A6P8I0L9</accession>
<dbReference type="FunFam" id="1.10.510.10:FF:000462">
    <property type="entry name" value="Receptor tyrosine kinase"/>
    <property type="match status" value="1"/>
</dbReference>
<dbReference type="GO" id="GO:0007169">
    <property type="term" value="P:cell surface receptor protein tyrosine kinase signaling pathway"/>
    <property type="evidence" value="ECO:0007669"/>
    <property type="project" value="TreeGrafter"/>
</dbReference>
<feature type="binding site" evidence="3">
    <location>
        <position position="129"/>
    </location>
    <ligand>
        <name>ATP</name>
        <dbReference type="ChEBI" id="CHEBI:30616"/>
    </ligand>
</feature>
<dbReference type="KEGG" id="aten:116297066"/>
<organism evidence="7 8">
    <name type="scientific">Actinia tenebrosa</name>
    <name type="common">Australian red waratah sea anemone</name>
    <dbReference type="NCBI Taxonomy" id="6105"/>
    <lineage>
        <taxon>Eukaryota</taxon>
        <taxon>Metazoa</taxon>
        <taxon>Cnidaria</taxon>
        <taxon>Anthozoa</taxon>
        <taxon>Hexacorallia</taxon>
        <taxon>Actiniaria</taxon>
        <taxon>Actiniidae</taxon>
        <taxon>Actinia</taxon>
    </lineage>
</organism>
<dbReference type="PROSITE" id="PS00107">
    <property type="entry name" value="PROTEIN_KINASE_ATP"/>
    <property type="match status" value="1"/>
</dbReference>
<dbReference type="InParanoid" id="A0A6P8I0L9"/>
<dbReference type="InterPro" id="IPR020635">
    <property type="entry name" value="Tyr_kinase_cat_dom"/>
</dbReference>
<dbReference type="GO" id="GO:0043235">
    <property type="term" value="C:receptor complex"/>
    <property type="evidence" value="ECO:0007669"/>
    <property type="project" value="TreeGrafter"/>
</dbReference>
<dbReference type="InterPro" id="IPR001245">
    <property type="entry name" value="Ser-Thr/Tyr_kinase_cat_dom"/>
</dbReference>
<dbReference type="PROSITE" id="PS00109">
    <property type="entry name" value="PROTEIN_KINASE_TYR"/>
    <property type="match status" value="1"/>
</dbReference>
<feature type="region of interest" description="Disordered" evidence="4">
    <location>
        <begin position="281"/>
        <end position="303"/>
    </location>
</feature>
<dbReference type="SUPFAM" id="SSF56112">
    <property type="entry name" value="Protein kinase-like (PK-like)"/>
    <property type="match status" value="1"/>
</dbReference>
<feature type="compositionally biased region" description="Basic and acidic residues" evidence="4">
    <location>
        <begin position="525"/>
        <end position="534"/>
    </location>
</feature>
<dbReference type="GO" id="GO:0005886">
    <property type="term" value="C:plasma membrane"/>
    <property type="evidence" value="ECO:0007669"/>
    <property type="project" value="TreeGrafter"/>
</dbReference>
<dbReference type="InterPro" id="IPR017441">
    <property type="entry name" value="Protein_kinase_ATP_BS"/>
</dbReference>
<dbReference type="PANTHER" id="PTHR24416">
    <property type="entry name" value="TYROSINE-PROTEIN KINASE RECEPTOR"/>
    <property type="match status" value="1"/>
</dbReference>
<feature type="transmembrane region" description="Helical" evidence="5">
    <location>
        <begin position="45"/>
        <end position="66"/>
    </location>
</feature>
<evidence type="ECO:0000313" key="7">
    <source>
        <dbReference type="Proteomes" id="UP000515163"/>
    </source>
</evidence>
<dbReference type="Pfam" id="PF07714">
    <property type="entry name" value="PK_Tyr_Ser-Thr"/>
    <property type="match status" value="1"/>
</dbReference>
<evidence type="ECO:0000313" key="8">
    <source>
        <dbReference type="RefSeq" id="XP_031561076.1"/>
    </source>
</evidence>
<keyword evidence="7" id="KW-1185">Reference proteome</keyword>